<dbReference type="OrthoDB" id="10252328at2759"/>
<feature type="non-terminal residue" evidence="4">
    <location>
        <position position="153"/>
    </location>
</feature>
<evidence type="ECO:0000256" key="3">
    <source>
        <dbReference type="PROSITE-ProRule" id="PRU00023"/>
    </source>
</evidence>
<evidence type="ECO:0000256" key="2">
    <source>
        <dbReference type="ARBA" id="ARBA00023043"/>
    </source>
</evidence>
<dbReference type="InterPro" id="IPR002110">
    <property type="entry name" value="Ankyrin_rpt"/>
</dbReference>
<dbReference type="AlphaFoldDB" id="A0A8J9VUY4"/>
<reference evidence="4" key="1">
    <citation type="submission" date="2021-12" db="EMBL/GenBank/DDBJ databases">
        <authorList>
            <person name="Martin H S."/>
        </authorList>
    </citation>
    <scope>NUCLEOTIDE SEQUENCE</scope>
</reference>
<protein>
    <recommendedName>
        <fullName evidence="6">Ankyrin repeat domain-containing protein</fullName>
    </recommendedName>
</protein>
<accession>A0A8J9VUY4</accession>
<dbReference type="Pfam" id="PF12796">
    <property type="entry name" value="Ank_2"/>
    <property type="match status" value="1"/>
</dbReference>
<feature type="repeat" description="ANK" evidence="3">
    <location>
        <begin position="15"/>
        <end position="42"/>
    </location>
</feature>
<evidence type="ECO:0000313" key="4">
    <source>
        <dbReference type="EMBL" id="CAH0730718.1"/>
    </source>
</evidence>
<gene>
    <name evidence="4" type="ORF">BINO364_LOCUS15669</name>
</gene>
<dbReference type="Proteomes" id="UP000838878">
    <property type="component" value="Chromosome 8"/>
</dbReference>
<dbReference type="PROSITE" id="PS50297">
    <property type="entry name" value="ANK_REP_REGION"/>
    <property type="match status" value="1"/>
</dbReference>
<organism evidence="4 5">
    <name type="scientific">Brenthis ino</name>
    <name type="common">lesser marbled fritillary</name>
    <dbReference type="NCBI Taxonomy" id="405034"/>
    <lineage>
        <taxon>Eukaryota</taxon>
        <taxon>Metazoa</taxon>
        <taxon>Ecdysozoa</taxon>
        <taxon>Arthropoda</taxon>
        <taxon>Hexapoda</taxon>
        <taxon>Insecta</taxon>
        <taxon>Pterygota</taxon>
        <taxon>Neoptera</taxon>
        <taxon>Endopterygota</taxon>
        <taxon>Lepidoptera</taxon>
        <taxon>Glossata</taxon>
        <taxon>Ditrysia</taxon>
        <taxon>Papilionoidea</taxon>
        <taxon>Nymphalidae</taxon>
        <taxon>Heliconiinae</taxon>
        <taxon>Argynnini</taxon>
        <taxon>Brenthis</taxon>
    </lineage>
</organism>
<dbReference type="InterPro" id="IPR036770">
    <property type="entry name" value="Ankyrin_rpt-contain_sf"/>
</dbReference>
<feature type="repeat" description="ANK" evidence="3">
    <location>
        <begin position="43"/>
        <end position="75"/>
    </location>
</feature>
<proteinExistence type="predicted"/>
<feature type="repeat" description="ANK" evidence="3">
    <location>
        <begin position="79"/>
        <end position="111"/>
    </location>
</feature>
<keyword evidence="2 3" id="KW-0040">ANK repeat</keyword>
<dbReference type="SMART" id="SM00248">
    <property type="entry name" value="ANK"/>
    <property type="match status" value="4"/>
</dbReference>
<keyword evidence="1" id="KW-0677">Repeat</keyword>
<evidence type="ECO:0008006" key="6">
    <source>
        <dbReference type="Google" id="ProtNLM"/>
    </source>
</evidence>
<dbReference type="PANTHER" id="PTHR24171:SF10">
    <property type="entry name" value="ANKYRIN REPEAT DOMAIN-CONTAINING PROTEIN 29-LIKE"/>
    <property type="match status" value="1"/>
</dbReference>
<dbReference type="PROSITE" id="PS50088">
    <property type="entry name" value="ANK_REPEAT"/>
    <property type="match status" value="3"/>
</dbReference>
<keyword evidence="5" id="KW-1185">Reference proteome</keyword>
<sequence>MDLSPDEENFQGRLLHQAALWDNLDLLQELVAGGAEVDARDQHLRSALHAAALGERSQCLRALCAAGADVDARSDHETGGKTALHIAAERGHVENIKALLAAGADLSILTADGDTAVALAERGRHRHAALALREAKGITHKPTPSPHSPAPAG</sequence>
<name>A0A8J9VUY4_9NEOP</name>
<evidence type="ECO:0000313" key="5">
    <source>
        <dbReference type="Proteomes" id="UP000838878"/>
    </source>
</evidence>
<dbReference type="PANTHER" id="PTHR24171">
    <property type="entry name" value="ANKYRIN REPEAT DOMAIN-CONTAINING PROTEIN 39-RELATED"/>
    <property type="match status" value="1"/>
</dbReference>
<dbReference type="SUPFAM" id="SSF48403">
    <property type="entry name" value="Ankyrin repeat"/>
    <property type="match status" value="1"/>
</dbReference>
<dbReference type="Gene3D" id="1.25.40.20">
    <property type="entry name" value="Ankyrin repeat-containing domain"/>
    <property type="match status" value="1"/>
</dbReference>
<dbReference type="EMBL" id="OV170228">
    <property type="protein sequence ID" value="CAH0730718.1"/>
    <property type="molecule type" value="Genomic_DNA"/>
</dbReference>
<evidence type="ECO:0000256" key="1">
    <source>
        <dbReference type="ARBA" id="ARBA00022737"/>
    </source>
</evidence>